<protein>
    <recommendedName>
        <fullName evidence="3">SAM domain-containing protein</fullName>
    </recommendedName>
</protein>
<gene>
    <name evidence="1" type="ORF">FXB38_23945</name>
</gene>
<dbReference type="Proteomes" id="UP000324853">
    <property type="component" value="Unassembled WGS sequence"/>
</dbReference>
<accession>A0A5S4WKG5</accession>
<dbReference type="RefSeq" id="WP_148753422.1">
    <property type="nucleotide sequence ID" value="NZ_VSSR01000041.1"/>
</dbReference>
<dbReference type="OrthoDB" id="8253765at2"/>
<proteinExistence type="predicted"/>
<dbReference type="CDD" id="cd09487">
    <property type="entry name" value="SAM_superfamily"/>
    <property type="match status" value="1"/>
</dbReference>
<evidence type="ECO:0008006" key="3">
    <source>
        <dbReference type="Google" id="ProtNLM"/>
    </source>
</evidence>
<evidence type="ECO:0000313" key="2">
    <source>
        <dbReference type="Proteomes" id="UP000324853"/>
    </source>
</evidence>
<keyword evidence="2" id="KW-1185">Reference proteome</keyword>
<name>A0A5S4WKG5_9BRAD</name>
<reference evidence="1 2" key="1">
    <citation type="submission" date="2019-08" db="EMBL/GenBank/DDBJ databases">
        <title>Bradyrhizobium hipponensis sp. nov., a rhizobium isolated from a Lupinus angustifolius root nodule in Tunisia.</title>
        <authorList>
            <person name="Off K."/>
            <person name="Rejili M."/>
            <person name="Mars M."/>
            <person name="Brachmann A."/>
            <person name="Marin M."/>
        </authorList>
    </citation>
    <scope>NUCLEOTIDE SEQUENCE [LARGE SCALE GENOMIC DNA]</scope>
    <source>
        <strain evidence="1 2">CTAW11</strain>
    </source>
</reference>
<dbReference type="AlphaFoldDB" id="A0A5S4WKG5"/>
<sequence>MKDLGVGIVGHRRKLLDGIACLSAQFGTPEPPGSSVCHEAEKGTAEPQVTVMFSDPDAF</sequence>
<comment type="caution">
    <text evidence="1">The sequence shown here is derived from an EMBL/GenBank/DDBJ whole genome shotgun (WGS) entry which is preliminary data.</text>
</comment>
<evidence type="ECO:0000313" key="1">
    <source>
        <dbReference type="EMBL" id="TYL80764.1"/>
    </source>
</evidence>
<dbReference type="EMBL" id="VSSR01000041">
    <property type="protein sequence ID" value="TYL80764.1"/>
    <property type="molecule type" value="Genomic_DNA"/>
</dbReference>
<organism evidence="1 2">
    <name type="scientific">Bradyrhizobium cytisi</name>
    <dbReference type="NCBI Taxonomy" id="515489"/>
    <lineage>
        <taxon>Bacteria</taxon>
        <taxon>Pseudomonadati</taxon>
        <taxon>Pseudomonadota</taxon>
        <taxon>Alphaproteobacteria</taxon>
        <taxon>Hyphomicrobiales</taxon>
        <taxon>Nitrobacteraceae</taxon>
        <taxon>Bradyrhizobium</taxon>
    </lineage>
</organism>